<feature type="chain" id="PRO_5016648540" evidence="1">
    <location>
        <begin position="21"/>
        <end position="45"/>
    </location>
</feature>
<organism evidence="2 3">
    <name type="scientific">Roseomonas mucosa</name>
    <dbReference type="NCBI Taxonomy" id="207340"/>
    <lineage>
        <taxon>Bacteria</taxon>
        <taxon>Pseudomonadati</taxon>
        <taxon>Pseudomonadota</taxon>
        <taxon>Alphaproteobacteria</taxon>
        <taxon>Acetobacterales</taxon>
        <taxon>Roseomonadaceae</taxon>
        <taxon>Roseomonas</taxon>
    </lineage>
</organism>
<dbReference type="Proteomes" id="UP000254919">
    <property type="component" value="Unassembled WGS sequence"/>
</dbReference>
<evidence type="ECO:0000313" key="2">
    <source>
        <dbReference type="EMBL" id="SUE42070.1"/>
    </source>
</evidence>
<dbReference type="EMBL" id="UGVN01000001">
    <property type="protein sequence ID" value="SUE42070.1"/>
    <property type="molecule type" value="Genomic_DNA"/>
</dbReference>
<accession>A0A379N6L9</accession>
<dbReference type="AlphaFoldDB" id="A0A379N6L9"/>
<reference evidence="2 3" key="1">
    <citation type="submission" date="2018-06" db="EMBL/GenBank/DDBJ databases">
        <authorList>
            <consortium name="Pathogen Informatics"/>
            <person name="Doyle S."/>
        </authorList>
    </citation>
    <scope>NUCLEOTIDE SEQUENCE [LARGE SCALE GENOMIC DNA]</scope>
    <source>
        <strain evidence="2 3">NCTC13291</strain>
    </source>
</reference>
<protein>
    <submittedName>
        <fullName evidence="2">Uncharacterized protein</fullName>
    </submittedName>
</protein>
<evidence type="ECO:0000256" key="1">
    <source>
        <dbReference type="SAM" id="SignalP"/>
    </source>
</evidence>
<proteinExistence type="predicted"/>
<dbReference type="RefSeq" id="WP_155985195.1">
    <property type="nucleotide sequence ID" value="NZ_AP031462.1"/>
</dbReference>
<evidence type="ECO:0000313" key="3">
    <source>
        <dbReference type="Proteomes" id="UP000254919"/>
    </source>
</evidence>
<name>A0A379N6L9_9PROT</name>
<feature type="signal peptide" evidence="1">
    <location>
        <begin position="1"/>
        <end position="20"/>
    </location>
</feature>
<dbReference type="GeneID" id="99634832"/>
<keyword evidence="1" id="KW-0732">Signal</keyword>
<gene>
    <name evidence="2" type="ORF">NCTC13291_03688</name>
</gene>
<sequence length="45" mass="4455">MASRLLLALAVLALGVLPLAACQRPANDGTTRGAYVGGGAGFNAR</sequence>